<protein>
    <recommendedName>
        <fullName evidence="6">G-protein coupled receptors family 1 profile domain-containing protein</fullName>
    </recommendedName>
</protein>
<comment type="subcellular location">
    <subcellularLocation>
        <location evidence="1">Membrane</location>
    </subcellularLocation>
</comment>
<evidence type="ECO:0000259" key="6">
    <source>
        <dbReference type="PROSITE" id="PS50262"/>
    </source>
</evidence>
<dbReference type="EMBL" id="CABIJS010000111">
    <property type="protein sequence ID" value="VUZ43438.1"/>
    <property type="molecule type" value="Genomic_DNA"/>
</dbReference>
<keyword evidence="8" id="KW-1185">Reference proteome</keyword>
<feature type="transmembrane region" description="Helical" evidence="5">
    <location>
        <begin position="311"/>
        <end position="338"/>
    </location>
</feature>
<dbReference type="InterPro" id="IPR052954">
    <property type="entry name" value="GPCR-Ligand_Int"/>
</dbReference>
<dbReference type="Proteomes" id="UP000321570">
    <property type="component" value="Unassembled WGS sequence"/>
</dbReference>
<dbReference type="InterPro" id="IPR017452">
    <property type="entry name" value="GPCR_Rhodpsn_7TM"/>
</dbReference>
<dbReference type="PROSITE" id="PS50262">
    <property type="entry name" value="G_PROTEIN_RECEP_F1_2"/>
    <property type="match status" value="1"/>
</dbReference>
<dbReference type="PANTHER" id="PTHR46641">
    <property type="entry name" value="FMRFAMIDE RECEPTOR-RELATED"/>
    <property type="match status" value="1"/>
</dbReference>
<dbReference type="PANTHER" id="PTHR46641:SF2">
    <property type="entry name" value="FMRFAMIDE RECEPTOR"/>
    <property type="match status" value="1"/>
</dbReference>
<keyword evidence="3 5" id="KW-1133">Transmembrane helix</keyword>
<feature type="transmembrane region" description="Helical" evidence="5">
    <location>
        <begin position="209"/>
        <end position="227"/>
    </location>
</feature>
<evidence type="ECO:0000256" key="3">
    <source>
        <dbReference type="ARBA" id="ARBA00022989"/>
    </source>
</evidence>
<evidence type="ECO:0000313" key="7">
    <source>
        <dbReference type="EMBL" id="VUZ43438.1"/>
    </source>
</evidence>
<keyword evidence="4 5" id="KW-0472">Membrane</keyword>
<feature type="transmembrane region" description="Helical" evidence="5">
    <location>
        <begin position="358"/>
        <end position="377"/>
    </location>
</feature>
<organism evidence="7 8">
    <name type="scientific">Hymenolepis diminuta</name>
    <name type="common">Rat tapeworm</name>
    <dbReference type="NCBI Taxonomy" id="6216"/>
    <lineage>
        <taxon>Eukaryota</taxon>
        <taxon>Metazoa</taxon>
        <taxon>Spiralia</taxon>
        <taxon>Lophotrochozoa</taxon>
        <taxon>Platyhelminthes</taxon>
        <taxon>Cestoda</taxon>
        <taxon>Eucestoda</taxon>
        <taxon>Cyclophyllidea</taxon>
        <taxon>Hymenolepididae</taxon>
        <taxon>Hymenolepis</taxon>
    </lineage>
</organism>
<dbReference type="SUPFAM" id="SSF81321">
    <property type="entry name" value="Family A G protein-coupled receptor-like"/>
    <property type="match status" value="1"/>
</dbReference>
<evidence type="ECO:0000256" key="2">
    <source>
        <dbReference type="ARBA" id="ARBA00022692"/>
    </source>
</evidence>
<accession>A0A564Y9K5</accession>
<feature type="transmembrane region" description="Helical" evidence="5">
    <location>
        <begin position="45"/>
        <end position="70"/>
    </location>
</feature>
<dbReference type="AlphaFoldDB" id="A0A564Y9K5"/>
<evidence type="ECO:0000256" key="1">
    <source>
        <dbReference type="ARBA" id="ARBA00004370"/>
    </source>
</evidence>
<name>A0A564Y9K5_HYMDI</name>
<evidence type="ECO:0000256" key="4">
    <source>
        <dbReference type="ARBA" id="ARBA00023136"/>
    </source>
</evidence>
<reference evidence="7 8" key="1">
    <citation type="submission" date="2019-07" db="EMBL/GenBank/DDBJ databases">
        <authorList>
            <person name="Jastrzebski P J."/>
            <person name="Paukszto L."/>
            <person name="Jastrzebski P J."/>
        </authorList>
    </citation>
    <scope>NUCLEOTIDE SEQUENCE [LARGE SCALE GENOMIC DNA]</scope>
    <source>
        <strain evidence="7 8">WMS-il1</strain>
    </source>
</reference>
<dbReference type="GO" id="GO:0016020">
    <property type="term" value="C:membrane"/>
    <property type="evidence" value="ECO:0007669"/>
    <property type="project" value="UniProtKB-SubCell"/>
</dbReference>
<dbReference type="Gene3D" id="1.20.1070.10">
    <property type="entry name" value="Rhodopsin 7-helix transmembrane proteins"/>
    <property type="match status" value="1"/>
</dbReference>
<keyword evidence="2 5" id="KW-0812">Transmembrane</keyword>
<proteinExistence type="predicted"/>
<sequence length="414" mass="47545">MTDILESSMSSEPNCTLKWDSFIIVKYTGFCDLAQMEESVPISYVSLYVSIVLSVLGAFFNLWALVLLLLDYRSSAKRSHLNSMCKTSNLVVSKSSHGSSRRTTMQTGLMIFCLFEVLYHSAYSGGKFMSLYVNIQIDRKNIPKPDVNGSLTYIFSILPPLDSFGNWIRDTGICGRNWAITLITIARAEAVIWPLGSRCYQRFLREKRYFLLVFGIFAFTGASISALRRCDQKVNVCYSPRLESYCFSYEFLFISDFEHFAAVYFSFQTLLPWMLILIFTTLIIFHLKPCKRQAENSILRQKNKTGGRDNNLRASIAVTVIAVFCTIFEFPTFALSMYYVFVDPNANYELWDSVANTLLQIDSIVNFFLLIITMPSLRRRLRRTFPMKRAPEAPDIQEPRTLVVEDELDSNERS</sequence>
<evidence type="ECO:0000313" key="8">
    <source>
        <dbReference type="Proteomes" id="UP000321570"/>
    </source>
</evidence>
<feature type="domain" description="G-protein coupled receptors family 1 profile" evidence="6">
    <location>
        <begin position="178"/>
        <end position="370"/>
    </location>
</feature>
<evidence type="ECO:0000256" key="5">
    <source>
        <dbReference type="SAM" id="Phobius"/>
    </source>
</evidence>
<feature type="transmembrane region" description="Helical" evidence="5">
    <location>
        <begin position="270"/>
        <end position="290"/>
    </location>
</feature>
<gene>
    <name evidence="7" type="ORF">WMSIL1_LOCUS3938</name>
</gene>